<dbReference type="RefSeq" id="WP_338005789.1">
    <property type="nucleotide sequence ID" value="NZ_JAOPKA010000020.1"/>
</dbReference>
<feature type="transmembrane region" description="Helical" evidence="1">
    <location>
        <begin position="67"/>
        <end position="85"/>
    </location>
</feature>
<organism evidence="2 5">
    <name type="scientific">Natronoglomus mannanivorans</name>
    <dbReference type="NCBI Taxonomy" id="2979990"/>
    <lineage>
        <taxon>Archaea</taxon>
        <taxon>Methanobacteriati</taxon>
        <taxon>Methanobacteriota</taxon>
        <taxon>Stenosarchaea group</taxon>
        <taxon>Halobacteria</taxon>
        <taxon>Halobacteriales</taxon>
        <taxon>Natrialbaceae</taxon>
        <taxon>Natronoglomus</taxon>
    </lineage>
</organism>
<feature type="transmembrane region" description="Helical" evidence="1">
    <location>
        <begin position="157"/>
        <end position="174"/>
    </location>
</feature>
<keyword evidence="1" id="KW-0472">Membrane</keyword>
<evidence type="ECO:0000313" key="3">
    <source>
        <dbReference type="EMBL" id="MCU4974059.1"/>
    </source>
</evidence>
<dbReference type="InterPro" id="IPR055941">
    <property type="entry name" value="DUF7519"/>
</dbReference>
<keyword evidence="1" id="KW-1133">Transmembrane helix</keyword>
<evidence type="ECO:0000256" key="1">
    <source>
        <dbReference type="SAM" id="Phobius"/>
    </source>
</evidence>
<name>A0AAP2Z3T6_9EURY</name>
<sequence>MSMIDDTTPTRVTVDRSPAKVSATGATIAGAVAALTTAPFALLALPLGLGGVAMIAGGLWATTSRRLVSLGTASLFLGVLVAGGFGTPVEFLLIATIGVGMAWDLGHNAIGLGEQMGRHSKTRRSEVIHAGATLIVVLAASVIGYSAYLVGGGGHPVAALAGMSLGLVFMIWAIRI</sequence>
<dbReference type="AlphaFoldDB" id="A0AAP2Z3T6"/>
<evidence type="ECO:0000313" key="2">
    <source>
        <dbReference type="EMBL" id="MCU4743980.1"/>
    </source>
</evidence>
<gene>
    <name evidence="3" type="ORF">OB955_15120</name>
    <name evidence="2" type="ORF">OB960_21605</name>
</gene>
<feature type="transmembrane region" description="Helical" evidence="1">
    <location>
        <begin position="131"/>
        <end position="151"/>
    </location>
</feature>
<comment type="caution">
    <text evidence="2">The sequence shown here is derived from an EMBL/GenBank/DDBJ whole genome shotgun (WGS) entry which is preliminary data.</text>
</comment>
<dbReference type="Pfam" id="PF24363">
    <property type="entry name" value="DUF7519"/>
    <property type="match status" value="1"/>
</dbReference>
<keyword evidence="1" id="KW-0812">Transmembrane</keyword>
<proteinExistence type="predicted"/>
<keyword evidence="4" id="KW-1185">Reference proteome</keyword>
<protein>
    <submittedName>
        <fullName evidence="2">Uncharacterized protein</fullName>
    </submittedName>
</protein>
<reference evidence="2 4" key="1">
    <citation type="submission" date="2022-09" db="EMBL/GenBank/DDBJ databases">
        <title>Enrichment on poylsaccharides allowed isolation of novel metabolic and taxonomic groups of Haloarchaea.</title>
        <authorList>
            <person name="Sorokin D.Y."/>
            <person name="Elcheninov A.G."/>
            <person name="Khizhniak T.V."/>
            <person name="Kolganova T.V."/>
            <person name="Kublanov I.V."/>
        </authorList>
    </citation>
    <scope>NUCLEOTIDE SEQUENCE</scope>
    <source>
        <strain evidence="3 4">AArc-m2/3/4</strain>
        <strain evidence="2">AArc-xg1-1</strain>
    </source>
</reference>
<dbReference type="EMBL" id="JAOPKB010000009">
    <property type="protein sequence ID" value="MCU4974059.1"/>
    <property type="molecule type" value="Genomic_DNA"/>
</dbReference>
<dbReference type="Proteomes" id="UP001321018">
    <property type="component" value="Unassembled WGS sequence"/>
</dbReference>
<dbReference type="Proteomes" id="UP001320972">
    <property type="component" value="Unassembled WGS sequence"/>
</dbReference>
<dbReference type="EMBL" id="JAOPKA010000020">
    <property type="protein sequence ID" value="MCU4743980.1"/>
    <property type="molecule type" value="Genomic_DNA"/>
</dbReference>
<evidence type="ECO:0000313" key="5">
    <source>
        <dbReference type="Proteomes" id="UP001321018"/>
    </source>
</evidence>
<feature type="transmembrane region" description="Helical" evidence="1">
    <location>
        <begin position="91"/>
        <end position="110"/>
    </location>
</feature>
<feature type="transmembrane region" description="Helical" evidence="1">
    <location>
        <begin position="40"/>
        <end position="60"/>
    </location>
</feature>
<accession>A0AAP2Z3T6</accession>
<evidence type="ECO:0000313" key="4">
    <source>
        <dbReference type="Proteomes" id="UP001320972"/>
    </source>
</evidence>